<dbReference type="AlphaFoldDB" id="A0A4Y2TAW1"/>
<proteinExistence type="predicted"/>
<keyword evidence="2" id="KW-1185">Reference proteome</keyword>
<accession>A0A4Y2TAW1</accession>
<organism evidence="1 2">
    <name type="scientific">Araneus ventricosus</name>
    <name type="common">Orbweaver spider</name>
    <name type="synonym">Epeira ventricosa</name>
    <dbReference type="NCBI Taxonomy" id="182803"/>
    <lineage>
        <taxon>Eukaryota</taxon>
        <taxon>Metazoa</taxon>
        <taxon>Ecdysozoa</taxon>
        <taxon>Arthropoda</taxon>
        <taxon>Chelicerata</taxon>
        <taxon>Arachnida</taxon>
        <taxon>Araneae</taxon>
        <taxon>Araneomorphae</taxon>
        <taxon>Entelegynae</taxon>
        <taxon>Araneoidea</taxon>
        <taxon>Araneidae</taxon>
        <taxon>Araneus</taxon>
    </lineage>
</organism>
<evidence type="ECO:0000313" key="2">
    <source>
        <dbReference type="Proteomes" id="UP000499080"/>
    </source>
</evidence>
<protein>
    <submittedName>
        <fullName evidence="1">Uncharacterized protein</fullName>
    </submittedName>
</protein>
<sequence length="192" mass="21822">MKGYVTEAPDLVYNFCFSVVRDDLLRAANEHSRNRCACFGRKVLGLDAVGELIYSLTEVVNLSDPLPILTAVSTAVAQAFLFSLRHPKKAISVKLVHFFEFELSKFCQWLDKLDLAQNEKLKLRNLRCLRKVEAVLKCIQVPASRSNIFSTRPNRIMPIADTGPQVNEDVLSDQEKRYWQSVSSRNLLPSCF</sequence>
<comment type="caution">
    <text evidence="1">The sequence shown here is derived from an EMBL/GenBank/DDBJ whole genome shotgun (WGS) entry which is preliminary data.</text>
</comment>
<name>A0A4Y2TAW1_ARAVE</name>
<reference evidence="1 2" key="1">
    <citation type="journal article" date="2019" name="Sci. Rep.">
        <title>Orb-weaving spider Araneus ventricosus genome elucidates the spidroin gene catalogue.</title>
        <authorList>
            <person name="Kono N."/>
            <person name="Nakamura H."/>
            <person name="Ohtoshi R."/>
            <person name="Moran D.A.P."/>
            <person name="Shinohara A."/>
            <person name="Yoshida Y."/>
            <person name="Fujiwara M."/>
            <person name="Mori M."/>
            <person name="Tomita M."/>
            <person name="Arakawa K."/>
        </authorList>
    </citation>
    <scope>NUCLEOTIDE SEQUENCE [LARGE SCALE GENOMIC DNA]</scope>
</reference>
<evidence type="ECO:0000313" key="1">
    <source>
        <dbReference type="EMBL" id="GBN97120.1"/>
    </source>
</evidence>
<gene>
    <name evidence="1" type="ORF">AVEN_92718_1</name>
</gene>
<dbReference type="Proteomes" id="UP000499080">
    <property type="component" value="Unassembled WGS sequence"/>
</dbReference>
<dbReference type="EMBL" id="BGPR01026980">
    <property type="protein sequence ID" value="GBN97120.1"/>
    <property type="molecule type" value="Genomic_DNA"/>
</dbReference>